<feature type="binding site" evidence="6">
    <location>
        <position position="313"/>
    </location>
    <ligand>
        <name>substrate</name>
    </ligand>
</feature>
<feature type="domain" description="Dihydroorotase catalytic" evidence="7">
    <location>
        <begin position="53"/>
        <end position="240"/>
    </location>
</feature>
<dbReference type="Pfam" id="PF12890">
    <property type="entry name" value="DHOase"/>
    <property type="match status" value="1"/>
</dbReference>
<evidence type="ECO:0000256" key="2">
    <source>
        <dbReference type="ARBA" id="ARBA00010286"/>
    </source>
</evidence>
<dbReference type="Proteomes" id="UP000058305">
    <property type="component" value="Chromosome"/>
</dbReference>
<feature type="binding site" evidence="6">
    <location>
        <position position="236"/>
    </location>
    <ligand>
        <name>Zn(2+)</name>
        <dbReference type="ChEBI" id="CHEBI:29105"/>
        <label>2</label>
    </ligand>
</feature>
<keyword evidence="6" id="KW-0862">Zinc</keyword>
<dbReference type="GO" id="GO:0004038">
    <property type="term" value="F:allantoinase activity"/>
    <property type="evidence" value="ECO:0007669"/>
    <property type="project" value="TreeGrafter"/>
</dbReference>
<dbReference type="NCBIfam" id="NF006836">
    <property type="entry name" value="PRK09357.1-1"/>
    <property type="match status" value="1"/>
</dbReference>
<dbReference type="GO" id="GO:0008270">
    <property type="term" value="F:zinc ion binding"/>
    <property type="evidence" value="ECO:0007669"/>
    <property type="project" value="UniProtKB-UniRule"/>
</dbReference>
<dbReference type="PROSITE" id="PS00483">
    <property type="entry name" value="DIHYDROOROTASE_2"/>
    <property type="match status" value="1"/>
</dbReference>
<dbReference type="OrthoDB" id="9803027at2"/>
<reference evidence="8 9" key="1">
    <citation type="journal article" date="2016" name="J. Biotechnol.">
        <title>First complete genome sequence of a species in the genus Microterricola, an extremophilic cold active enzyme producing bacterial strain ERGS5:02 isolated from Sikkim Himalaya.</title>
        <authorList>
            <person name="Himanshu"/>
            <person name="Swarnkar M.K."/>
            <person name="Singh D."/>
            <person name="Kumar R."/>
        </authorList>
    </citation>
    <scope>NUCLEOTIDE SEQUENCE [LARGE SCALE GENOMIC DNA]</scope>
    <source>
        <strain evidence="8 9">ERGS5:02</strain>
    </source>
</reference>
<organism evidence="8 9">
    <name type="scientific">Microterricola viridarii</name>
    <dbReference type="NCBI Taxonomy" id="412690"/>
    <lineage>
        <taxon>Bacteria</taxon>
        <taxon>Bacillati</taxon>
        <taxon>Actinomycetota</taxon>
        <taxon>Actinomycetes</taxon>
        <taxon>Micrococcales</taxon>
        <taxon>Microbacteriaceae</taxon>
        <taxon>Microterricola</taxon>
    </lineage>
</organism>
<comment type="caution">
    <text evidence="6">Lacks conserved residue(s) required for the propagation of feature annotation.</text>
</comment>
<accession>A0A109QXH6</accession>
<dbReference type="SUPFAM" id="SSF51556">
    <property type="entry name" value="Metallo-dependent hydrolases"/>
    <property type="match status" value="1"/>
</dbReference>
<evidence type="ECO:0000313" key="8">
    <source>
        <dbReference type="EMBL" id="AMB58355.1"/>
    </source>
</evidence>
<dbReference type="GO" id="GO:0006145">
    <property type="term" value="P:purine nucleobase catabolic process"/>
    <property type="evidence" value="ECO:0007669"/>
    <property type="project" value="TreeGrafter"/>
</dbReference>
<dbReference type="RefSeq" id="WP_067227048.1">
    <property type="nucleotide sequence ID" value="NZ_CP014145.1"/>
</dbReference>
<dbReference type="SUPFAM" id="SSF51338">
    <property type="entry name" value="Composite domain of metallo-dependent hydrolases"/>
    <property type="match status" value="1"/>
</dbReference>
<dbReference type="Gene3D" id="2.30.40.10">
    <property type="entry name" value="Urease, subunit C, domain 1"/>
    <property type="match status" value="1"/>
</dbReference>
<dbReference type="EMBL" id="CP014145">
    <property type="protein sequence ID" value="AMB58355.1"/>
    <property type="molecule type" value="Genomic_DNA"/>
</dbReference>
<sequence length="460" mass="47786">MSSSTPRERTLITGATLADGTRTDLLLENGRIAETGSGLSAAGATVVDADGLLALPGLVDLHTHLREPGYEQSETVLTGSRAAAAGGFTSIFAMANTSPVADTAGVVEQVLSLGEQAAYATVRPIGAVTVGLAGEKLAELGAMANSRAQVRVFSDDGFCVSDPLLMRRALEYVKAFGGVIAQHAQEPKLTVGAQMNEGALSGELGLTGWPAVAEESIIARDVLLAEHVGSRLHVCHVSTAGSVDVIRWAKARGINVTAEVTPHHLLLTEELVASYDARYKVNPPLRRREDVEALRAALADGTIDIVATDHAPHPVEAKDCEWDAAANGMVGLESALSVVHASVVENGLLDWNDVARVLSGAPARIGRLAGHSSVLEPGVIADIVLYDPNARREFSTQNLAGKGVNSPYLAMTLPGRVEATFRHGYATVLGGELVPAEQVALAAASNAISMAGVSLAEVTA</sequence>
<evidence type="ECO:0000256" key="1">
    <source>
        <dbReference type="ARBA" id="ARBA00002368"/>
    </source>
</evidence>
<dbReference type="GO" id="GO:0044205">
    <property type="term" value="P:'de novo' UMP biosynthetic process"/>
    <property type="evidence" value="ECO:0007669"/>
    <property type="project" value="UniProtKB-UniRule"/>
</dbReference>
<feature type="binding site" evidence="6">
    <location>
        <position position="309"/>
    </location>
    <ligand>
        <name>Zn(2+)</name>
        <dbReference type="ChEBI" id="CHEBI:29105"/>
        <label>1</label>
    </ligand>
</feature>
<dbReference type="AlphaFoldDB" id="A0A109QXH6"/>
<evidence type="ECO:0000256" key="5">
    <source>
        <dbReference type="ARBA" id="ARBA00022975"/>
    </source>
</evidence>
<keyword evidence="3 6" id="KW-0479">Metal-binding</keyword>
<dbReference type="PANTHER" id="PTHR43668">
    <property type="entry name" value="ALLANTOINASE"/>
    <property type="match status" value="1"/>
</dbReference>
<evidence type="ECO:0000256" key="3">
    <source>
        <dbReference type="ARBA" id="ARBA00022723"/>
    </source>
</evidence>
<dbReference type="GO" id="GO:0004151">
    <property type="term" value="F:dihydroorotase activity"/>
    <property type="evidence" value="ECO:0007669"/>
    <property type="project" value="UniProtKB-UniRule"/>
</dbReference>
<feature type="binding site" evidence="6">
    <location>
        <position position="156"/>
    </location>
    <ligand>
        <name>Zn(2+)</name>
        <dbReference type="ChEBI" id="CHEBI:29105"/>
        <label>1</label>
    </ligand>
</feature>
<dbReference type="PANTHER" id="PTHR43668:SF2">
    <property type="entry name" value="ALLANTOINASE"/>
    <property type="match status" value="1"/>
</dbReference>
<name>A0A109QXH6_9MICO</name>
<evidence type="ECO:0000256" key="4">
    <source>
        <dbReference type="ARBA" id="ARBA00022801"/>
    </source>
</evidence>
<keyword evidence="9" id="KW-1185">Reference proteome</keyword>
<feature type="binding site" evidence="6">
    <location>
        <begin position="64"/>
        <end position="66"/>
    </location>
    <ligand>
        <name>substrate</name>
    </ligand>
</feature>
<dbReference type="InterPro" id="IPR032466">
    <property type="entry name" value="Metal_Hydrolase"/>
</dbReference>
<comment type="cofactor">
    <cofactor evidence="6">
        <name>Zn(2+)</name>
        <dbReference type="ChEBI" id="CHEBI:29105"/>
    </cofactor>
    <text evidence="6">Binds 2 Zn(2+) ions per subunit.</text>
</comment>
<comment type="function">
    <text evidence="1 6">Catalyzes the reversible cyclization of carbamoyl aspartate to dihydroorotate.</text>
</comment>
<feature type="binding site" evidence="6">
    <location>
        <position position="62"/>
    </location>
    <ligand>
        <name>Zn(2+)</name>
        <dbReference type="ChEBI" id="CHEBI:29105"/>
        <label>1</label>
    </ligand>
</feature>
<dbReference type="Gene3D" id="3.20.20.140">
    <property type="entry name" value="Metal-dependent hydrolases"/>
    <property type="match status" value="1"/>
</dbReference>
<dbReference type="UniPathway" id="UPA00070">
    <property type="reaction ID" value="UER00117"/>
</dbReference>
<dbReference type="InterPro" id="IPR002195">
    <property type="entry name" value="Dihydroorotase_CS"/>
</dbReference>
<comment type="similarity">
    <text evidence="2 6">Belongs to the metallo-dependent hydrolases superfamily. DHOase family. Class I DHOase subfamily.</text>
</comment>
<keyword evidence="4 6" id="KW-0378">Hydrolase</keyword>
<evidence type="ECO:0000259" key="7">
    <source>
        <dbReference type="Pfam" id="PF12890"/>
    </source>
</evidence>
<dbReference type="EC" id="3.5.2.3" evidence="6"/>
<dbReference type="InterPro" id="IPR004722">
    <property type="entry name" value="DHOase"/>
</dbReference>
<feature type="active site" evidence="6">
    <location>
        <position position="309"/>
    </location>
</feature>
<proteinExistence type="inferred from homology"/>
<dbReference type="HAMAP" id="MF_00220_B">
    <property type="entry name" value="PyrC_classI_B"/>
    <property type="match status" value="1"/>
</dbReference>
<dbReference type="GO" id="GO:0005737">
    <property type="term" value="C:cytoplasm"/>
    <property type="evidence" value="ECO:0007669"/>
    <property type="project" value="TreeGrafter"/>
</dbReference>
<feature type="binding site" evidence="6">
    <location>
        <position position="282"/>
    </location>
    <ligand>
        <name>substrate</name>
    </ligand>
</feature>
<feature type="binding site" evidence="6">
    <location>
        <position position="96"/>
    </location>
    <ligand>
        <name>substrate</name>
    </ligand>
</feature>
<evidence type="ECO:0000313" key="9">
    <source>
        <dbReference type="Proteomes" id="UP000058305"/>
    </source>
</evidence>
<dbReference type="InterPro" id="IPR011059">
    <property type="entry name" value="Metal-dep_hydrolase_composite"/>
</dbReference>
<comment type="catalytic activity">
    <reaction evidence="6">
        <text>(S)-dihydroorotate + H2O = N-carbamoyl-L-aspartate + H(+)</text>
        <dbReference type="Rhea" id="RHEA:24296"/>
        <dbReference type="ChEBI" id="CHEBI:15377"/>
        <dbReference type="ChEBI" id="CHEBI:15378"/>
        <dbReference type="ChEBI" id="CHEBI:30864"/>
        <dbReference type="ChEBI" id="CHEBI:32814"/>
        <dbReference type="EC" id="3.5.2.3"/>
    </reaction>
</comment>
<dbReference type="CDD" id="cd01317">
    <property type="entry name" value="DHOase_IIa"/>
    <property type="match status" value="1"/>
</dbReference>
<evidence type="ECO:0000256" key="6">
    <source>
        <dbReference type="HAMAP-Rule" id="MF_00220"/>
    </source>
</evidence>
<feature type="binding site" evidence="6">
    <location>
        <position position="64"/>
    </location>
    <ligand>
        <name>Zn(2+)</name>
        <dbReference type="ChEBI" id="CHEBI:29105"/>
        <label>1</label>
    </ligand>
</feature>
<protein>
    <recommendedName>
        <fullName evidence="6">Dihydroorotase</fullName>
        <shortName evidence="6">DHOase</shortName>
        <ecNumber evidence="6">3.5.2.3</ecNumber>
    </recommendedName>
</protein>
<keyword evidence="5 6" id="KW-0665">Pyrimidine biosynthesis</keyword>
<dbReference type="KEGG" id="mvd:AWU67_05250"/>
<comment type="pathway">
    <text evidence="6">Pyrimidine metabolism; UMP biosynthesis via de novo pathway; (S)-dihydroorotate from bicarbonate: step 3/3.</text>
</comment>
<dbReference type="InterPro" id="IPR050138">
    <property type="entry name" value="DHOase/Allantoinase_Hydrolase"/>
</dbReference>
<reference evidence="9" key="2">
    <citation type="submission" date="2016-01" db="EMBL/GenBank/DDBJ databases">
        <title>First complete genome sequence of a species in the genus Microterricola, an extremophilic cold active enzyme producing strain ERGS5:02 isolated from Sikkim Himalaya.</title>
        <authorList>
            <person name="Kumar R."/>
            <person name="Singh D."/>
            <person name="Swarnkar M.K."/>
        </authorList>
    </citation>
    <scope>NUCLEOTIDE SEQUENCE [LARGE SCALE GENOMIC DNA]</scope>
    <source>
        <strain evidence="9">ERGS5:02</strain>
    </source>
</reference>
<dbReference type="InterPro" id="IPR024403">
    <property type="entry name" value="DHOase_cat"/>
</dbReference>
<gene>
    <name evidence="6" type="primary">pyrC</name>
    <name evidence="8" type="ORF">AWU67_05250</name>
</gene>
<feature type="binding site" evidence="6">
    <location>
        <position position="183"/>
    </location>
    <ligand>
        <name>Zn(2+)</name>
        <dbReference type="ChEBI" id="CHEBI:29105"/>
        <label>2</label>
    </ligand>
</feature>
<dbReference type="NCBIfam" id="TIGR00857">
    <property type="entry name" value="pyrC_multi"/>
    <property type="match status" value="1"/>
</dbReference>
<feature type="binding site" evidence="6">
    <location>
        <position position="156"/>
    </location>
    <ligand>
        <name>Zn(2+)</name>
        <dbReference type="ChEBI" id="CHEBI:29105"/>
        <label>2</label>
    </ligand>
</feature>